<proteinExistence type="predicted"/>
<keyword evidence="5" id="KW-0378">Hydrolase</keyword>
<keyword evidence="8" id="KW-1185">Reference proteome</keyword>
<accession>A0A0D6JBA7</accession>
<dbReference type="RefSeq" id="WP_052743640.1">
    <property type="nucleotide sequence ID" value="NZ_LN829118.1"/>
</dbReference>
<dbReference type="EMBL" id="LN829119">
    <property type="protein sequence ID" value="CPR16023.1"/>
    <property type="molecule type" value="Genomic_DNA"/>
</dbReference>
<reference evidence="8" key="1">
    <citation type="submission" date="2015-02" db="EMBL/GenBank/DDBJ databases">
        <authorList>
            <person name="Chooi Y.-H."/>
        </authorList>
    </citation>
    <scope>NUCLEOTIDE SEQUENCE [LARGE SCALE GENOMIC DNA]</scope>
    <source>
        <strain evidence="8">strain Y</strain>
    </source>
</reference>
<keyword evidence="3" id="KW-0540">Nuclease</keyword>
<keyword evidence="1" id="KW-0597">Phosphoprotein</keyword>
<sequence length="138" mass="15499">MARSVDHLLKDILEEIAFIKKATSKLTLNSYAADDLTRRAVERAILTISEAVRGIPAKDLNSQPSIPWVEIKGIGNILRHEYHKVANEVIWDTLKKDFPPLGKAIRAIIKAKKSEKLKAPRKPANRATSTKRKPKAKK</sequence>
<dbReference type="InterPro" id="IPR051813">
    <property type="entry name" value="HepT_RNase_toxin"/>
</dbReference>
<evidence type="ECO:0000256" key="2">
    <source>
        <dbReference type="ARBA" id="ARBA00022649"/>
    </source>
</evidence>
<keyword evidence="4" id="KW-0547">Nucleotide-binding</keyword>
<dbReference type="Pfam" id="PF01934">
    <property type="entry name" value="HepT-like"/>
    <property type="match status" value="1"/>
</dbReference>
<evidence type="ECO:0000256" key="4">
    <source>
        <dbReference type="ARBA" id="ARBA00022741"/>
    </source>
</evidence>
<evidence type="ECO:0008006" key="9">
    <source>
        <dbReference type="Google" id="ProtNLM"/>
    </source>
</evidence>
<dbReference type="OrthoDB" id="4829434at2"/>
<feature type="region of interest" description="Disordered" evidence="6">
    <location>
        <begin position="112"/>
        <end position="138"/>
    </location>
</feature>
<evidence type="ECO:0000256" key="5">
    <source>
        <dbReference type="ARBA" id="ARBA00022801"/>
    </source>
</evidence>
<dbReference type="GO" id="GO:0110001">
    <property type="term" value="C:toxin-antitoxin complex"/>
    <property type="evidence" value="ECO:0007669"/>
    <property type="project" value="InterPro"/>
</dbReference>
<evidence type="ECO:0000256" key="6">
    <source>
        <dbReference type="SAM" id="MobiDB-lite"/>
    </source>
</evidence>
<evidence type="ECO:0000313" key="8">
    <source>
        <dbReference type="Proteomes" id="UP000033187"/>
    </source>
</evidence>
<protein>
    <recommendedName>
        <fullName evidence="9">DUF86 domain-containing protein</fullName>
    </recommendedName>
</protein>
<dbReference type="AlphaFoldDB" id="A0A0D6JBA7"/>
<dbReference type="GO" id="GO:0000166">
    <property type="term" value="F:nucleotide binding"/>
    <property type="evidence" value="ECO:0007669"/>
    <property type="project" value="UniProtKB-KW"/>
</dbReference>
<evidence type="ECO:0000256" key="1">
    <source>
        <dbReference type="ARBA" id="ARBA00022553"/>
    </source>
</evidence>
<dbReference type="GO" id="GO:0016787">
    <property type="term" value="F:hydrolase activity"/>
    <property type="evidence" value="ECO:0007669"/>
    <property type="project" value="UniProtKB-KW"/>
</dbReference>
<evidence type="ECO:0000256" key="3">
    <source>
        <dbReference type="ARBA" id="ARBA00022722"/>
    </source>
</evidence>
<dbReference type="InterPro" id="IPR008201">
    <property type="entry name" value="HepT-like"/>
</dbReference>
<organism evidence="7 8">
    <name type="scientific">Candidatus Filomicrobium marinum</name>
    <dbReference type="NCBI Taxonomy" id="1608628"/>
    <lineage>
        <taxon>Bacteria</taxon>
        <taxon>Pseudomonadati</taxon>
        <taxon>Pseudomonadota</taxon>
        <taxon>Alphaproteobacteria</taxon>
        <taxon>Hyphomicrobiales</taxon>
        <taxon>Hyphomicrobiaceae</taxon>
        <taxon>Filomicrobium</taxon>
    </lineage>
</organism>
<dbReference type="Proteomes" id="UP000033187">
    <property type="component" value="Chromosome 1"/>
</dbReference>
<dbReference type="KEGG" id="fil:BN1229_v1_0608"/>
<name>A0A0D6JBA7_9HYPH</name>
<evidence type="ECO:0000313" key="7">
    <source>
        <dbReference type="EMBL" id="CPR16023.1"/>
    </source>
</evidence>
<keyword evidence="2" id="KW-1277">Toxin-antitoxin system</keyword>
<dbReference type="PANTHER" id="PTHR34139">
    <property type="entry name" value="UPF0331 PROTEIN MJ0127"/>
    <property type="match status" value="1"/>
</dbReference>
<dbReference type="KEGG" id="fiy:BN1229_v1_0610"/>
<dbReference type="GO" id="GO:0004540">
    <property type="term" value="F:RNA nuclease activity"/>
    <property type="evidence" value="ECO:0007669"/>
    <property type="project" value="InterPro"/>
</dbReference>
<dbReference type="PANTHER" id="PTHR34139:SF1">
    <property type="entry name" value="RNASE MJ1380-RELATED"/>
    <property type="match status" value="1"/>
</dbReference>
<gene>
    <name evidence="7" type="ORF">YBN1229_v1_0610</name>
</gene>
<feature type="compositionally biased region" description="Basic residues" evidence="6">
    <location>
        <begin position="119"/>
        <end position="138"/>
    </location>
</feature>